<accession>C9MM06</accession>
<evidence type="ECO:0000313" key="2">
    <source>
        <dbReference type="Proteomes" id="UP000003327"/>
    </source>
</evidence>
<dbReference type="InterPro" id="IPR003718">
    <property type="entry name" value="OsmC/Ohr_fam"/>
</dbReference>
<comment type="caution">
    <text evidence="1">The sequence shown here is derived from an EMBL/GenBank/DDBJ whole genome shotgun (WGS) entry which is preliminary data.</text>
</comment>
<reference evidence="1" key="1">
    <citation type="submission" date="2009-09" db="EMBL/GenBank/DDBJ databases">
        <authorList>
            <person name="Weinstock G."/>
            <person name="Sodergren E."/>
            <person name="Clifton S."/>
            <person name="Fulton L."/>
            <person name="Fulton B."/>
            <person name="Courtney L."/>
            <person name="Fronick C."/>
            <person name="Harrison M."/>
            <person name="Strong C."/>
            <person name="Farmer C."/>
            <person name="Delahaunty K."/>
            <person name="Markovic C."/>
            <person name="Hall O."/>
            <person name="Minx P."/>
            <person name="Tomlinson C."/>
            <person name="Mitreva M."/>
            <person name="Nelson J."/>
            <person name="Hou S."/>
            <person name="Wollam A."/>
            <person name="Pepin K.H."/>
            <person name="Johnson M."/>
            <person name="Bhonagiri V."/>
            <person name="Nash W.E."/>
            <person name="Warren W."/>
            <person name="Chinwalla A."/>
            <person name="Mardis E.R."/>
            <person name="Wilson R.K."/>
        </authorList>
    </citation>
    <scope>NUCLEOTIDE SEQUENCE [LARGE SCALE GENOMIC DNA]</scope>
    <source>
        <strain evidence="1">F0319</strain>
    </source>
</reference>
<gene>
    <name evidence="1" type="ORF">HMPREF0973_00632</name>
</gene>
<dbReference type="AlphaFoldDB" id="C9MM06"/>
<dbReference type="SUPFAM" id="SSF82784">
    <property type="entry name" value="OsmC-like"/>
    <property type="match status" value="1"/>
</dbReference>
<dbReference type="Pfam" id="PF02566">
    <property type="entry name" value="OsmC"/>
    <property type="match status" value="1"/>
</dbReference>
<sequence length="150" mass="16468">MLLANRSIITNLKDTIMTVTKAIYQGKGRVEATHVRSAVTINTDAGKAVGGLGENQNPVELLGNSLAACALTMMGLQAERGDVDFSGCYAEIGQIEEDMETFAVSRIPITFHLKASFDDKQRKKFEHIARKTCFVGNTLTAEKDFTFVYE</sequence>
<dbReference type="Gene3D" id="3.30.300.20">
    <property type="match status" value="1"/>
</dbReference>
<dbReference type="InterPro" id="IPR015946">
    <property type="entry name" value="KH_dom-like_a/b"/>
</dbReference>
<evidence type="ECO:0000313" key="1">
    <source>
        <dbReference type="EMBL" id="EEX19690.1"/>
    </source>
</evidence>
<dbReference type="InterPro" id="IPR036102">
    <property type="entry name" value="OsmC/Ohrsf"/>
</dbReference>
<dbReference type="eggNOG" id="COG1765">
    <property type="taxonomic scope" value="Bacteria"/>
</dbReference>
<dbReference type="HOGENOM" id="CLU_100275_5_1_10"/>
<name>C9MM06_9BACT</name>
<protein>
    <submittedName>
        <fullName evidence="1">OsmC-like protein</fullName>
    </submittedName>
</protein>
<keyword evidence="2" id="KW-1185">Reference proteome</keyword>
<dbReference type="EMBL" id="ACVA01000013">
    <property type="protein sequence ID" value="EEX19690.1"/>
    <property type="molecule type" value="Genomic_DNA"/>
</dbReference>
<organism evidence="1 2">
    <name type="scientific">Prevotella veroralis F0319</name>
    <dbReference type="NCBI Taxonomy" id="649761"/>
    <lineage>
        <taxon>Bacteria</taxon>
        <taxon>Pseudomonadati</taxon>
        <taxon>Bacteroidota</taxon>
        <taxon>Bacteroidia</taxon>
        <taxon>Bacteroidales</taxon>
        <taxon>Prevotellaceae</taxon>
        <taxon>Prevotella</taxon>
    </lineage>
</organism>
<proteinExistence type="predicted"/>
<dbReference type="Proteomes" id="UP000003327">
    <property type="component" value="Unassembled WGS sequence"/>
</dbReference>
<dbReference type="STRING" id="649761.HMPREF0973_00632"/>